<organism evidence="1 2">
    <name type="scientific">Alkalibacterium iburiense</name>
    <dbReference type="NCBI Taxonomy" id="290589"/>
    <lineage>
        <taxon>Bacteria</taxon>
        <taxon>Bacillati</taxon>
        <taxon>Bacillota</taxon>
        <taxon>Bacilli</taxon>
        <taxon>Lactobacillales</taxon>
        <taxon>Carnobacteriaceae</taxon>
        <taxon>Alkalibacterium</taxon>
    </lineage>
</organism>
<accession>A0ABN0X5V5</accession>
<evidence type="ECO:0000313" key="2">
    <source>
        <dbReference type="Proteomes" id="UP001501166"/>
    </source>
</evidence>
<reference evidence="1 2" key="1">
    <citation type="journal article" date="2019" name="Int. J. Syst. Evol. Microbiol.">
        <title>The Global Catalogue of Microorganisms (GCM) 10K type strain sequencing project: providing services to taxonomists for standard genome sequencing and annotation.</title>
        <authorList>
            <consortium name="The Broad Institute Genomics Platform"/>
            <consortium name="The Broad Institute Genome Sequencing Center for Infectious Disease"/>
            <person name="Wu L."/>
            <person name="Ma J."/>
        </authorList>
    </citation>
    <scope>NUCLEOTIDE SEQUENCE [LARGE SCALE GENOMIC DNA]</scope>
    <source>
        <strain evidence="1 2">JCM 12662</strain>
    </source>
</reference>
<dbReference type="Proteomes" id="UP001501166">
    <property type="component" value="Unassembled WGS sequence"/>
</dbReference>
<keyword evidence="2" id="KW-1185">Reference proteome</keyword>
<name>A0ABN0X5V5_9LACT</name>
<protein>
    <submittedName>
        <fullName evidence="1">Uncharacterized protein</fullName>
    </submittedName>
</protein>
<gene>
    <name evidence="1" type="ORF">GCM10008932_06170</name>
</gene>
<proteinExistence type="predicted"/>
<sequence>MITKTDNLTQLSELSTHIAIIETTELIIENPNLKAYNAKLIEGLKGNFTSDLRVHLPSNTEMYEHYLVFGRFEDHIFKIATREDSVYQINTKEFSQVYNALKHTDE</sequence>
<dbReference type="RefSeq" id="WP_343753898.1">
    <property type="nucleotide sequence ID" value="NZ_BAAACW010000039.1"/>
</dbReference>
<comment type="caution">
    <text evidence="1">The sequence shown here is derived from an EMBL/GenBank/DDBJ whole genome shotgun (WGS) entry which is preliminary data.</text>
</comment>
<evidence type="ECO:0000313" key="1">
    <source>
        <dbReference type="EMBL" id="GAA0355955.1"/>
    </source>
</evidence>
<dbReference type="EMBL" id="BAAACW010000039">
    <property type="protein sequence ID" value="GAA0355955.1"/>
    <property type="molecule type" value="Genomic_DNA"/>
</dbReference>